<feature type="compositionally biased region" description="Low complexity" evidence="1">
    <location>
        <begin position="1"/>
        <end position="10"/>
    </location>
</feature>
<comment type="caution">
    <text evidence="2">The sequence shown here is derived from an EMBL/GenBank/DDBJ whole genome shotgun (WGS) entry which is preliminary data.</text>
</comment>
<name>A0A8H7AGF8_9EURO</name>
<gene>
    <name evidence="2" type="ORF">GJ744_011105</name>
</gene>
<feature type="region of interest" description="Disordered" evidence="1">
    <location>
        <begin position="1"/>
        <end position="89"/>
    </location>
</feature>
<evidence type="ECO:0000313" key="2">
    <source>
        <dbReference type="EMBL" id="KAF7506974.1"/>
    </source>
</evidence>
<dbReference type="Proteomes" id="UP000606974">
    <property type="component" value="Unassembled WGS sequence"/>
</dbReference>
<feature type="compositionally biased region" description="Low complexity" evidence="1">
    <location>
        <begin position="52"/>
        <end position="65"/>
    </location>
</feature>
<dbReference type="EMBL" id="JAACFV010000077">
    <property type="protein sequence ID" value="KAF7506974.1"/>
    <property type="molecule type" value="Genomic_DNA"/>
</dbReference>
<dbReference type="AlphaFoldDB" id="A0A8H7AGF8"/>
<keyword evidence="3" id="KW-1185">Reference proteome</keyword>
<proteinExistence type="predicted"/>
<accession>A0A8H7AGF8</accession>
<reference evidence="2" key="1">
    <citation type="submission" date="2020-02" db="EMBL/GenBank/DDBJ databases">
        <authorList>
            <person name="Palmer J.M."/>
        </authorList>
    </citation>
    <scope>NUCLEOTIDE SEQUENCE</scope>
    <source>
        <strain evidence="2">EPUS1.4</strain>
        <tissue evidence="2">Thallus</tissue>
    </source>
</reference>
<evidence type="ECO:0000256" key="1">
    <source>
        <dbReference type="SAM" id="MobiDB-lite"/>
    </source>
</evidence>
<protein>
    <submittedName>
        <fullName evidence="2">Uncharacterized protein</fullName>
    </submittedName>
</protein>
<evidence type="ECO:0000313" key="3">
    <source>
        <dbReference type="Proteomes" id="UP000606974"/>
    </source>
</evidence>
<feature type="compositionally biased region" description="Basic and acidic residues" evidence="1">
    <location>
        <begin position="71"/>
        <end position="89"/>
    </location>
</feature>
<organism evidence="2 3">
    <name type="scientific">Endocarpon pusillum</name>
    <dbReference type="NCBI Taxonomy" id="364733"/>
    <lineage>
        <taxon>Eukaryota</taxon>
        <taxon>Fungi</taxon>
        <taxon>Dikarya</taxon>
        <taxon>Ascomycota</taxon>
        <taxon>Pezizomycotina</taxon>
        <taxon>Eurotiomycetes</taxon>
        <taxon>Chaetothyriomycetidae</taxon>
        <taxon>Verrucariales</taxon>
        <taxon>Verrucariaceae</taxon>
        <taxon>Endocarpon</taxon>
    </lineage>
</organism>
<sequence length="149" mass="16368">MGALPPGGEEPMPPRRVLPTALIQLPPRDVHDAQAHSAAAIPTDPAGPNDPPSSEASPAAEAAPAKPTKKMPWENKEAEGTKTQPVDERPFLYIGKDEVETPAVPVEDPTPKILDSVTWALIRSERFQLERDHPLLRLHLMRTKRVFEP</sequence>